<keyword evidence="12" id="KW-1185">Reference proteome</keyword>
<evidence type="ECO:0000256" key="8">
    <source>
        <dbReference type="ARBA" id="ARBA00023136"/>
    </source>
</evidence>
<keyword evidence="7 10" id="KW-1133">Transmembrane helix</keyword>
<dbReference type="PANTHER" id="PTHR42865">
    <property type="entry name" value="PROTON/GLUTAMATE-ASPARTATE SYMPORTER"/>
    <property type="match status" value="1"/>
</dbReference>
<feature type="transmembrane region" description="Helical" evidence="10">
    <location>
        <begin position="102"/>
        <end position="130"/>
    </location>
</feature>
<sequence length="461" mass="48981">MQTFLVVLISAAILGAMAFLHQKKWGFNKLVFLALVAGIVFGVVLQLMFGAKSKIIVDSMQWLGIVGDGYISLLQMLVIPLIFVSLVGAFTQLKMGTKIRKIAINVLAILLGTTAVASLVGFSSVALFGLQGANFAKGMSATSTALTSIKDHQNQLQGLSLSAQITSFFPQNIFADFAGMRATSTIAVVIFSLFVGVAFLKIKKSQPKLAETFARGIEALRAIVMQIVKIILQLTPYGIFALITRTAATNSFASMAKLLTFIVAAYLAVAVMFIVHAILLMVNGINPIIYFKKAWPVLVFAFTSRTSGGSLPLNVRTQKESMGVSDTIADFSASFGLTIGQNGCAGIYPSMVAAITAPLVGINIFSWQFVLTLIAIDVISSFGVAGVGGGATFTTLMVLGALNLPVTVLGILIAIDPVVDMARTALNVNDSMVAGVITAKNLDELDWDNFQDKEKVVSSEL</sequence>
<gene>
    <name evidence="11" type="ORF">BN55_01690</name>
</gene>
<feature type="transmembrane region" description="Helical" evidence="10">
    <location>
        <begin position="258"/>
        <end position="282"/>
    </location>
</feature>
<comment type="subcellular location">
    <subcellularLocation>
        <location evidence="1">Membrane</location>
        <topology evidence="1">Multi-pass membrane protein</topology>
    </subcellularLocation>
</comment>
<dbReference type="PATRIC" id="fig|1423758.3.peg.671"/>
<evidence type="ECO:0000256" key="1">
    <source>
        <dbReference type="ARBA" id="ARBA00004141"/>
    </source>
</evidence>
<feature type="transmembrane region" description="Helical" evidence="10">
    <location>
        <begin position="69"/>
        <end position="90"/>
    </location>
</feature>
<dbReference type="AlphaFoldDB" id="I7JV14"/>
<dbReference type="STRING" id="1423758.FC41_GL000665"/>
<evidence type="ECO:0000256" key="10">
    <source>
        <dbReference type="SAM" id="Phobius"/>
    </source>
</evidence>
<keyword evidence="6" id="KW-0029">Amino-acid transport</keyword>
<dbReference type="eggNOG" id="COG1823">
    <property type="taxonomic scope" value="Bacteria"/>
</dbReference>
<evidence type="ECO:0000256" key="3">
    <source>
        <dbReference type="ARBA" id="ARBA00022031"/>
    </source>
</evidence>
<feature type="transmembrane region" description="Helical" evidence="10">
    <location>
        <begin position="182"/>
        <end position="202"/>
    </location>
</feature>
<comment type="similarity">
    <text evidence="2">Belongs to the dicarboxylate/amino acid:cation symporter (DAACS) (TC 2.A.23) family.</text>
</comment>
<feature type="transmembrane region" description="Helical" evidence="10">
    <location>
        <begin position="30"/>
        <end position="49"/>
    </location>
</feature>
<feature type="transmembrane region" description="Helical" evidence="10">
    <location>
        <begin position="6"/>
        <end position="23"/>
    </location>
</feature>
<evidence type="ECO:0000256" key="4">
    <source>
        <dbReference type="ARBA" id="ARBA00022448"/>
    </source>
</evidence>
<dbReference type="GO" id="GO:0005886">
    <property type="term" value="C:plasma membrane"/>
    <property type="evidence" value="ECO:0007669"/>
    <property type="project" value="TreeGrafter"/>
</dbReference>
<feature type="transmembrane region" description="Helical" evidence="10">
    <location>
        <begin position="223"/>
        <end position="243"/>
    </location>
</feature>
<dbReference type="EMBL" id="CAKE01000013">
    <property type="protein sequence ID" value="CCI82041.1"/>
    <property type="molecule type" value="Genomic_DNA"/>
</dbReference>
<dbReference type="SUPFAM" id="SSF118215">
    <property type="entry name" value="Proton glutamate symport protein"/>
    <property type="match status" value="1"/>
</dbReference>
<feature type="transmembrane region" description="Helical" evidence="10">
    <location>
        <begin position="393"/>
        <end position="415"/>
    </location>
</feature>
<evidence type="ECO:0000313" key="12">
    <source>
        <dbReference type="Proteomes" id="UP000009320"/>
    </source>
</evidence>
<dbReference type="Proteomes" id="UP000009320">
    <property type="component" value="Unassembled WGS sequence"/>
</dbReference>
<keyword evidence="8 10" id="KW-0472">Membrane</keyword>
<dbReference type="PANTHER" id="PTHR42865:SF5">
    <property type="entry name" value="L-CYSTINE TRANSPORTER TCYP"/>
    <property type="match status" value="1"/>
</dbReference>
<evidence type="ECO:0000256" key="9">
    <source>
        <dbReference type="ARBA" id="ARBA00031293"/>
    </source>
</evidence>
<protein>
    <recommendedName>
        <fullName evidence="3">L-cystine uptake protein TcyP</fullName>
    </recommendedName>
    <alternativeName>
        <fullName evidence="9">Transporter of cystine TcyP</fullName>
    </alternativeName>
</protein>
<dbReference type="RefSeq" id="WP_008471008.1">
    <property type="nucleotide sequence ID" value="NZ_AYZP01000015.1"/>
</dbReference>
<name>I7JV14_9LACO</name>
<evidence type="ECO:0000256" key="7">
    <source>
        <dbReference type="ARBA" id="ARBA00022989"/>
    </source>
</evidence>
<proteinExistence type="inferred from homology"/>
<dbReference type="GO" id="GO:0015293">
    <property type="term" value="F:symporter activity"/>
    <property type="evidence" value="ECO:0007669"/>
    <property type="project" value="InterPro"/>
</dbReference>
<dbReference type="InterPro" id="IPR036458">
    <property type="entry name" value="Na:dicarbo_symporter_sf"/>
</dbReference>
<dbReference type="OrthoDB" id="7778689at2"/>
<dbReference type="GO" id="GO:0015184">
    <property type="term" value="F:L-cystine transmembrane transporter activity"/>
    <property type="evidence" value="ECO:0007669"/>
    <property type="project" value="TreeGrafter"/>
</dbReference>
<evidence type="ECO:0000313" key="11">
    <source>
        <dbReference type="EMBL" id="CCI82041.1"/>
    </source>
</evidence>
<comment type="caution">
    <text evidence="11">The sequence shown here is derived from an EMBL/GenBank/DDBJ whole genome shotgun (WGS) entry which is preliminary data.</text>
</comment>
<dbReference type="InterPro" id="IPR001991">
    <property type="entry name" value="Na-dicarboxylate_symporter"/>
</dbReference>
<keyword evidence="5 10" id="KW-0812">Transmembrane</keyword>
<keyword evidence="4" id="KW-0813">Transport</keyword>
<dbReference type="Gene3D" id="1.10.3860.10">
    <property type="entry name" value="Sodium:dicarboxylate symporter"/>
    <property type="match status" value="1"/>
</dbReference>
<dbReference type="Pfam" id="PF00375">
    <property type="entry name" value="SDF"/>
    <property type="match status" value="1"/>
</dbReference>
<accession>I7JV14</accession>
<dbReference type="GeneID" id="82847264"/>
<evidence type="ECO:0000256" key="2">
    <source>
        <dbReference type="ARBA" id="ARBA00006148"/>
    </source>
</evidence>
<evidence type="ECO:0000256" key="5">
    <source>
        <dbReference type="ARBA" id="ARBA00022692"/>
    </source>
</evidence>
<organism evidence="11 12">
    <name type="scientific">Lactobacillus hominis DSM 23910 = CRBIP 24.179</name>
    <dbReference type="NCBI Taxonomy" id="1423758"/>
    <lineage>
        <taxon>Bacteria</taxon>
        <taxon>Bacillati</taxon>
        <taxon>Bacillota</taxon>
        <taxon>Bacilli</taxon>
        <taxon>Lactobacillales</taxon>
        <taxon>Lactobacillaceae</taxon>
        <taxon>Lactobacillus</taxon>
    </lineage>
</organism>
<reference evidence="11 12" key="1">
    <citation type="submission" date="2012-06" db="EMBL/GenBank/DDBJ databases">
        <title>Draft Genome Sequence of Lactobacillus hominis Strain CRBIP 24.179T, isolated from human intestine.</title>
        <authorList>
            <person name="Cousin S."/>
            <person name="Ma L."/>
            <person name="Bizet C."/>
            <person name="Loux V."/>
            <person name="Bouchier C."/>
            <person name="Clermont D."/>
            <person name="Creno S."/>
        </authorList>
    </citation>
    <scope>NUCLEOTIDE SEQUENCE [LARGE SCALE GENOMIC DNA]</scope>
    <source>
        <strain evidence="12">CRBIP 24.179T</strain>
    </source>
</reference>
<dbReference type="PRINTS" id="PR00173">
    <property type="entry name" value="EDTRNSPORT"/>
</dbReference>
<evidence type="ECO:0000256" key="6">
    <source>
        <dbReference type="ARBA" id="ARBA00022970"/>
    </source>
</evidence>